<name>A0A2P4YGP2_9STRA</name>
<dbReference type="EMBL" id="NCKW01003210">
    <property type="protein sequence ID" value="POM76963.1"/>
    <property type="molecule type" value="Genomic_DNA"/>
</dbReference>
<sequence length="119" mass="13056">MESGVNLVETLAVPSDSSVATFHIAGWRTCPSFVKDREVAAAMQILYPDRVAFETHPFEDRDAFKQWLSASQNDLSISFGPNSNVTNHVTSPFAWSSNPTNFVGGCDELLAFLRSSVTL</sequence>
<accession>A0A2P4YGP2</accession>
<dbReference type="OrthoDB" id="5956163at2759"/>
<protein>
    <submittedName>
        <fullName evidence="1">Thioredoxin reductase 1</fullName>
    </submittedName>
</protein>
<gene>
    <name evidence="1" type="ORF">PHPALM_5741</name>
</gene>
<dbReference type="AlphaFoldDB" id="A0A2P4YGP2"/>
<feature type="non-terminal residue" evidence="1">
    <location>
        <position position="119"/>
    </location>
</feature>
<dbReference type="Proteomes" id="UP000237271">
    <property type="component" value="Unassembled WGS sequence"/>
</dbReference>
<evidence type="ECO:0000313" key="1">
    <source>
        <dbReference type="EMBL" id="POM76963.1"/>
    </source>
</evidence>
<proteinExistence type="predicted"/>
<organism evidence="1 2">
    <name type="scientific">Phytophthora palmivora</name>
    <dbReference type="NCBI Taxonomy" id="4796"/>
    <lineage>
        <taxon>Eukaryota</taxon>
        <taxon>Sar</taxon>
        <taxon>Stramenopiles</taxon>
        <taxon>Oomycota</taxon>
        <taxon>Peronosporomycetes</taxon>
        <taxon>Peronosporales</taxon>
        <taxon>Peronosporaceae</taxon>
        <taxon>Phytophthora</taxon>
    </lineage>
</organism>
<reference evidence="1 2" key="1">
    <citation type="journal article" date="2017" name="Genome Biol. Evol.">
        <title>Phytophthora megakarya and P. palmivora, closely related causal agents of cacao black pod rot, underwent increases in genome sizes and gene numbers by different mechanisms.</title>
        <authorList>
            <person name="Ali S.S."/>
            <person name="Shao J."/>
            <person name="Lary D.J."/>
            <person name="Kronmiller B."/>
            <person name="Shen D."/>
            <person name="Strem M.D."/>
            <person name="Amoako-Attah I."/>
            <person name="Akrofi A.Y."/>
            <person name="Begoude B.A."/>
            <person name="Ten Hoopen G.M."/>
            <person name="Coulibaly K."/>
            <person name="Kebe B.I."/>
            <person name="Melnick R.L."/>
            <person name="Guiltinan M.J."/>
            <person name="Tyler B.M."/>
            <person name="Meinhardt L.W."/>
            <person name="Bailey B.A."/>
        </authorList>
    </citation>
    <scope>NUCLEOTIDE SEQUENCE [LARGE SCALE GENOMIC DNA]</scope>
    <source>
        <strain evidence="2">sbr112.9</strain>
    </source>
</reference>
<comment type="caution">
    <text evidence="1">The sequence shown here is derived from an EMBL/GenBank/DDBJ whole genome shotgun (WGS) entry which is preliminary data.</text>
</comment>
<keyword evidence="2" id="KW-1185">Reference proteome</keyword>
<evidence type="ECO:0000313" key="2">
    <source>
        <dbReference type="Proteomes" id="UP000237271"/>
    </source>
</evidence>